<dbReference type="CDD" id="cd00032">
    <property type="entry name" value="CASc"/>
    <property type="match status" value="1"/>
</dbReference>
<evidence type="ECO:0000259" key="8">
    <source>
        <dbReference type="PROSITE" id="PS50208"/>
    </source>
</evidence>
<evidence type="ECO:0000256" key="6">
    <source>
        <dbReference type="RuleBase" id="RU003971"/>
    </source>
</evidence>
<dbReference type="Proteomes" id="UP001209878">
    <property type="component" value="Unassembled WGS sequence"/>
</dbReference>
<dbReference type="PANTHER" id="PTHR10454:SF210">
    <property type="entry name" value="CASPASE-2"/>
    <property type="match status" value="1"/>
</dbReference>
<dbReference type="PRINTS" id="PR00376">
    <property type="entry name" value="IL1BCENZYME"/>
</dbReference>
<evidence type="ECO:0000256" key="1">
    <source>
        <dbReference type="ARBA" id="ARBA00010134"/>
    </source>
</evidence>
<dbReference type="InterPro" id="IPR016129">
    <property type="entry name" value="Caspase_his_AS"/>
</dbReference>
<evidence type="ECO:0000259" key="7">
    <source>
        <dbReference type="PROSITE" id="PS50207"/>
    </source>
</evidence>
<evidence type="ECO:0008006" key="11">
    <source>
        <dbReference type="Google" id="ProtNLM"/>
    </source>
</evidence>
<accession>A0AAD9P175</accession>
<dbReference type="GO" id="GO:0004197">
    <property type="term" value="F:cysteine-type endopeptidase activity"/>
    <property type="evidence" value="ECO:0007669"/>
    <property type="project" value="InterPro"/>
</dbReference>
<dbReference type="InterPro" id="IPR029030">
    <property type="entry name" value="Caspase-like_dom_sf"/>
</dbReference>
<feature type="domain" description="Caspase family p20" evidence="8">
    <location>
        <begin position="6"/>
        <end position="130"/>
    </location>
</feature>
<dbReference type="InterPro" id="IPR001309">
    <property type="entry name" value="Pept_C14_p20"/>
</dbReference>
<evidence type="ECO:0000313" key="9">
    <source>
        <dbReference type="EMBL" id="KAK2186252.1"/>
    </source>
</evidence>
<comment type="caution">
    <text evidence="9">The sequence shown here is derived from an EMBL/GenBank/DDBJ whole genome shotgun (WGS) entry which is preliminary data.</text>
</comment>
<dbReference type="PROSITE" id="PS01121">
    <property type="entry name" value="CASPASE_HIS"/>
    <property type="match status" value="1"/>
</dbReference>
<sequence length="309" mass="34818">MDYEDKRGVFIIINNSKFIQNTHLTDLPGYVIDAARLYELFSVLDFDVDMKQNQTTEEVKTTPSNVARKNHTKYTCFMCAILSHGSNDVVYGTDGPIPIDTLVSPFKDEQCPTLRGKPKVFIIQACRGVEMDHGVEVADAIAEPEENIYCIPQEADLLYAYATVNGYVSWVSEKDGSWFIQSLCRVFGNSQLRSKLDVIAMLTKVSRLVAYEYETNNNNYRRSEPQEASTVSRFDANKANVSAIEITRLRRLAPYADLMSGVNCLRPSFKMFASREIQKLTGLIQSSGTNKHLTCHLQQTSHDSDSLNP</sequence>
<dbReference type="InterPro" id="IPR002398">
    <property type="entry name" value="Pept_C14"/>
</dbReference>
<dbReference type="PROSITE" id="PS50208">
    <property type="entry name" value="CASPASE_P20"/>
    <property type="match status" value="1"/>
</dbReference>
<dbReference type="Gene3D" id="3.40.50.1460">
    <property type="match status" value="1"/>
</dbReference>
<dbReference type="InterPro" id="IPR033139">
    <property type="entry name" value="Caspase_cys_AS"/>
</dbReference>
<evidence type="ECO:0000256" key="5">
    <source>
        <dbReference type="ARBA" id="ARBA00023145"/>
    </source>
</evidence>
<keyword evidence="10" id="KW-1185">Reference proteome</keyword>
<organism evidence="9 10">
    <name type="scientific">Ridgeia piscesae</name>
    <name type="common">Tubeworm</name>
    <dbReference type="NCBI Taxonomy" id="27915"/>
    <lineage>
        <taxon>Eukaryota</taxon>
        <taxon>Metazoa</taxon>
        <taxon>Spiralia</taxon>
        <taxon>Lophotrochozoa</taxon>
        <taxon>Annelida</taxon>
        <taxon>Polychaeta</taxon>
        <taxon>Sedentaria</taxon>
        <taxon>Canalipalpata</taxon>
        <taxon>Sabellida</taxon>
        <taxon>Siboglinidae</taxon>
        <taxon>Ridgeia</taxon>
    </lineage>
</organism>
<dbReference type="InterPro" id="IPR002138">
    <property type="entry name" value="Pept_C14_p10"/>
</dbReference>
<protein>
    <recommendedName>
        <fullName evidence="11">Caspase-3</fullName>
    </recommendedName>
</protein>
<reference evidence="9" key="1">
    <citation type="journal article" date="2023" name="Mol. Biol. Evol.">
        <title>Third-Generation Sequencing Reveals the Adaptive Role of the Epigenome in Three Deep-Sea Polychaetes.</title>
        <authorList>
            <person name="Perez M."/>
            <person name="Aroh O."/>
            <person name="Sun Y."/>
            <person name="Lan Y."/>
            <person name="Juniper S.K."/>
            <person name="Young C.R."/>
            <person name="Angers B."/>
            <person name="Qian P.Y."/>
        </authorList>
    </citation>
    <scope>NUCLEOTIDE SEQUENCE</scope>
    <source>
        <strain evidence="9">R07B-5</strain>
    </source>
</reference>
<dbReference type="EMBL" id="JAODUO010000207">
    <property type="protein sequence ID" value="KAK2186252.1"/>
    <property type="molecule type" value="Genomic_DNA"/>
</dbReference>
<evidence type="ECO:0000256" key="4">
    <source>
        <dbReference type="ARBA" id="ARBA00022807"/>
    </source>
</evidence>
<dbReference type="InterPro" id="IPR015917">
    <property type="entry name" value="Pept_C14A"/>
</dbReference>
<keyword evidence="4" id="KW-0788">Thiol protease</keyword>
<dbReference type="InterPro" id="IPR011600">
    <property type="entry name" value="Pept_C14_caspase"/>
</dbReference>
<comment type="similarity">
    <text evidence="1 6">Belongs to the peptidase C14A family.</text>
</comment>
<evidence type="ECO:0000313" key="10">
    <source>
        <dbReference type="Proteomes" id="UP001209878"/>
    </source>
</evidence>
<name>A0AAD9P175_RIDPI</name>
<dbReference type="PROSITE" id="PS01122">
    <property type="entry name" value="CASPASE_CYS"/>
    <property type="match status" value="1"/>
</dbReference>
<dbReference type="AlphaFoldDB" id="A0AAD9P175"/>
<evidence type="ECO:0000256" key="2">
    <source>
        <dbReference type="ARBA" id="ARBA00022670"/>
    </source>
</evidence>
<feature type="domain" description="Caspase family p10" evidence="7">
    <location>
        <begin position="147"/>
        <end position="225"/>
    </location>
</feature>
<dbReference type="PANTHER" id="PTHR10454">
    <property type="entry name" value="CASPASE"/>
    <property type="match status" value="1"/>
</dbReference>
<dbReference type="Pfam" id="PF00656">
    <property type="entry name" value="Peptidase_C14"/>
    <property type="match status" value="1"/>
</dbReference>
<keyword evidence="5" id="KW-0865">Zymogen</keyword>
<evidence type="ECO:0000256" key="3">
    <source>
        <dbReference type="ARBA" id="ARBA00022801"/>
    </source>
</evidence>
<gene>
    <name evidence="9" type="ORF">NP493_207g00027</name>
</gene>
<dbReference type="GO" id="GO:0006508">
    <property type="term" value="P:proteolysis"/>
    <property type="evidence" value="ECO:0007669"/>
    <property type="project" value="UniProtKB-KW"/>
</dbReference>
<dbReference type="PROSITE" id="PS50207">
    <property type="entry name" value="CASPASE_P10"/>
    <property type="match status" value="1"/>
</dbReference>
<keyword evidence="2" id="KW-0645">Protease</keyword>
<proteinExistence type="inferred from homology"/>
<dbReference type="SMART" id="SM00115">
    <property type="entry name" value="CASc"/>
    <property type="match status" value="1"/>
</dbReference>
<keyword evidence="3" id="KW-0378">Hydrolase</keyword>
<dbReference type="SUPFAM" id="SSF52129">
    <property type="entry name" value="Caspase-like"/>
    <property type="match status" value="1"/>
</dbReference>